<dbReference type="Pfam" id="PF04307">
    <property type="entry name" value="YdjM"/>
    <property type="match status" value="1"/>
</dbReference>
<keyword evidence="3" id="KW-1185">Reference proteome</keyword>
<evidence type="ECO:0000313" key="2">
    <source>
        <dbReference type="EMBL" id="MBD0831579.1"/>
    </source>
</evidence>
<feature type="transmembrane region" description="Helical" evidence="1">
    <location>
        <begin position="186"/>
        <end position="206"/>
    </location>
</feature>
<keyword evidence="1" id="KW-0812">Transmembrane</keyword>
<evidence type="ECO:0008006" key="4">
    <source>
        <dbReference type="Google" id="ProtNLM"/>
    </source>
</evidence>
<accession>A0A8J6QGY7</accession>
<feature type="transmembrane region" description="Helical" evidence="1">
    <location>
        <begin position="93"/>
        <end position="110"/>
    </location>
</feature>
<organism evidence="2 3">
    <name type="scientific">Aestuariibaculum sediminum</name>
    <dbReference type="NCBI Taxonomy" id="2770637"/>
    <lineage>
        <taxon>Bacteria</taxon>
        <taxon>Pseudomonadati</taxon>
        <taxon>Bacteroidota</taxon>
        <taxon>Flavobacteriia</taxon>
        <taxon>Flavobacteriales</taxon>
        <taxon>Flavobacteriaceae</taxon>
    </lineage>
</organism>
<feature type="transmembrane region" description="Helical" evidence="1">
    <location>
        <begin position="63"/>
        <end position="86"/>
    </location>
</feature>
<dbReference type="Proteomes" id="UP000600588">
    <property type="component" value="Unassembled WGS sequence"/>
</dbReference>
<dbReference type="EMBL" id="JACVXB010000002">
    <property type="protein sequence ID" value="MBD0831579.1"/>
    <property type="molecule type" value="Genomic_DNA"/>
</dbReference>
<dbReference type="AlphaFoldDB" id="A0A8J6QGY7"/>
<reference evidence="2 3" key="1">
    <citation type="submission" date="2020-09" db="EMBL/GenBank/DDBJ databases">
        <title>TT11 complete genome.</title>
        <authorList>
            <person name="Wu Z."/>
        </authorList>
    </citation>
    <scope>NUCLEOTIDE SEQUENCE [LARGE SCALE GENOMIC DNA]</scope>
    <source>
        <strain evidence="2 3">TT11</strain>
    </source>
</reference>
<feature type="transmembrane region" description="Helical" evidence="1">
    <location>
        <begin position="163"/>
        <end position="180"/>
    </location>
</feature>
<evidence type="ECO:0000313" key="3">
    <source>
        <dbReference type="Proteomes" id="UP000600588"/>
    </source>
</evidence>
<keyword evidence="1" id="KW-1133">Transmembrane helix</keyword>
<gene>
    <name evidence="2" type="ORF">ICJ83_05485</name>
</gene>
<sequence length="215" mass="24590">MFIGHYAIGLLSKRSNALPSLALMFIAVQLLDLIWPILVLLNVENLSIDPGNTKLTHLSFDFYPYSHSLLFALVWSIIFGAGYFFFTKNKNGALLLGGLVFSHWILDFLTHKPDLPLSPFSEIKVGLGLWNHPVLEIILEMLMFTLGAVLYYKSPVYKRKVPFWLLIGFLTLIHVMNIIGPPPPNTMAVAWSANLMWLIIIWAWWIEKKPNQLRL</sequence>
<protein>
    <recommendedName>
        <fullName evidence="4">Metal-dependent hydrolase</fullName>
    </recommendedName>
</protein>
<proteinExistence type="predicted"/>
<feature type="transmembrane region" description="Helical" evidence="1">
    <location>
        <begin position="21"/>
        <end position="43"/>
    </location>
</feature>
<keyword evidence="1" id="KW-0472">Membrane</keyword>
<dbReference type="RefSeq" id="WP_188229373.1">
    <property type="nucleotide sequence ID" value="NZ_JACVXB010000002.1"/>
</dbReference>
<comment type="caution">
    <text evidence="2">The sequence shown here is derived from an EMBL/GenBank/DDBJ whole genome shotgun (WGS) entry which is preliminary data.</text>
</comment>
<dbReference type="InterPro" id="IPR007404">
    <property type="entry name" value="YdjM-like"/>
</dbReference>
<name>A0A8J6QGY7_9FLAO</name>
<evidence type="ECO:0000256" key="1">
    <source>
        <dbReference type="SAM" id="Phobius"/>
    </source>
</evidence>
<feature type="transmembrane region" description="Helical" evidence="1">
    <location>
        <begin position="130"/>
        <end position="151"/>
    </location>
</feature>